<dbReference type="Pfam" id="PF08991">
    <property type="entry name" value="CMC4"/>
    <property type="match status" value="1"/>
</dbReference>
<keyword evidence="4 5" id="KW-1015">Disulfide bond</keyword>
<protein>
    <recommendedName>
        <fullName evidence="8">Cx9C motif-containing protein 4</fullName>
    </recommendedName>
</protein>
<gene>
    <name evidence="6" type="ORF">PHET_07597</name>
</gene>
<name>A0A8J4T6P9_9TREM</name>
<keyword evidence="7" id="KW-1185">Reference proteome</keyword>
<feature type="disulfide bond" evidence="5">
    <location>
        <begin position="13"/>
        <end position="44"/>
    </location>
</feature>
<reference evidence="6" key="1">
    <citation type="submission" date="2019-05" db="EMBL/GenBank/DDBJ databases">
        <title>Annotation for the trematode Paragonimus heterotremus.</title>
        <authorList>
            <person name="Choi Y.-J."/>
        </authorList>
    </citation>
    <scope>NUCLEOTIDE SEQUENCE</scope>
    <source>
        <strain evidence="6">LC</strain>
    </source>
</reference>
<evidence type="ECO:0000256" key="5">
    <source>
        <dbReference type="PIRSR" id="PIRSR627179-50"/>
    </source>
</evidence>
<dbReference type="SUPFAM" id="SSF47072">
    <property type="entry name" value="Cysteine alpha-hairpin motif"/>
    <property type="match status" value="1"/>
</dbReference>
<dbReference type="InterPro" id="IPR009069">
    <property type="entry name" value="Cys_alpha_HP_mot_SF"/>
</dbReference>
<comment type="similarity">
    <text evidence="2">Belongs to the CMC4 family.</text>
</comment>
<dbReference type="EMBL" id="LUCH01004620">
    <property type="protein sequence ID" value="KAF5398809.1"/>
    <property type="molecule type" value="Genomic_DNA"/>
</dbReference>
<feature type="disulfide bond" evidence="5">
    <location>
        <begin position="23"/>
        <end position="34"/>
    </location>
</feature>
<comment type="caution">
    <text evidence="6">The sequence shown here is derived from an EMBL/GenBank/DDBJ whole genome shotgun (WGS) entry which is preliminary data.</text>
</comment>
<sequence length="77" mass="9034">MKNSTDETGFQPCHPLACAIQQCLSRHQYREEKCEKEIIRLIHCCRQYSNAKQVCCEGWDQHSLWKFTEVDVTAKSD</sequence>
<evidence type="ECO:0000313" key="7">
    <source>
        <dbReference type="Proteomes" id="UP000748531"/>
    </source>
</evidence>
<evidence type="ECO:0000256" key="2">
    <source>
        <dbReference type="ARBA" id="ARBA00009858"/>
    </source>
</evidence>
<dbReference type="PANTHER" id="PTHR15590:SF0">
    <property type="entry name" value="CX9C MOTIF-CONTAINING PROTEIN 4"/>
    <property type="match status" value="1"/>
</dbReference>
<evidence type="ECO:0000256" key="4">
    <source>
        <dbReference type="ARBA" id="ARBA00023157"/>
    </source>
</evidence>
<proteinExistence type="inferred from homology"/>
<comment type="subcellular location">
    <subcellularLocation>
        <location evidence="1">Mitochondrion</location>
    </subcellularLocation>
</comment>
<accession>A0A8J4T6P9</accession>
<dbReference type="AlphaFoldDB" id="A0A8J4T6P9"/>
<dbReference type="InterPro" id="IPR027179">
    <property type="entry name" value="CMC4"/>
</dbReference>
<evidence type="ECO:0000256" key="3">
    <source>
        <dbReference type="ARBA" id="ARBA00023128"/>
    </source>
</evidence>
<feature type="disulfide bond" evidence="5">
    <location>
        <begin position="45"/>
        <end position="56"/>
    </location>
</feature>
<dbReference type="Proteomes" id="UP000748531">
    <property type="component" value="Unassembled WGS sequence"/>
</dbReference>
<evidence type="ECO:0000313" key="6">
    <source>
        <dbReference type="EMBL" id="KAF5398809.1"/>
    </source>
</evidence>
<dbReference type="GO" id="GO:0005739">
    <property type="term" value="C:mitochondrion"/>
    <property type="evidence" value="ECO:0007669"/>
    <property type="project" value="UniProtKB-SubCell"/>
</dbReference>
<evidence type="ECO:0000256" key="1">
    <source>
        <dbReference type="ARBA" id="ARBA00004173"/>
    </source>
</evidence>
<organism evidence="6 7">
    <name type="scientific">Paragonimus heterotremus</name>
    <dbReference type="NCBI Taxonomy" id="100268"/>
    <lineage>
        <taxon>Eukaryota</taxon>
        <taxon>Metazoa</taxon>
        <taxon>Spiralia</taxon>
        <taxon>Lophotrochozoa</taxon>
        <taxon>Platyhelminthes</taxon>
        <taxon>Trematoda</taxon>
        <taxon>Digenea</taxon>
        <taxon>Plagiorchiida</taxon>
        <taxon>Troglotremata</taxon>
        <taxon>Troglotrematidae</taxon>
        <taxon>Paragonimus</taxon>
    </lineage>
</organism>
<dbReference type="PROSITE" id="PS51808">
    <property type="entry name" value="CHCH"/>
    <property type="match status" value="1"/>
</dbReference>
<dbReference type="OrthoDB" id="13601at2759"/>
<dbReference type="Gene3D" id="1.10.287.1130">
    <property type="entry name" value="CytochromE C oxidase copper chaperone"/>
    <property type="match status" value="1"/>
</dbReference>
<evidence type="ECO:0008006" key="8">
    <source>
        <dbReference type="Google" id="ProtNLM"/>
    </source>
</evidence>
<keyword evidence="3" id="KW-0496">Mitochondrion</keyword>
<dbReference type="PANTHER" id="PTHR15590">
    <property type="entry name" value="CX9C MOTIF-CONTAINING PROTEIN 4"/>
    <property type="match status" value="1"/>
</dbReference>